<dbReference type="EMBL" id="CAXLJM020000078">
    <property type="protein sequence ID" value="CAL8129504.1"/>
    <property type="molecule type" value="Genomic_DNA"/>
</dbReference>
<protein>
    <submittedName>
        <fullName evidence="1">Uncharacterized protein</fullName>
    </submittedName>
</protein>
<reference evidence="1 2" key="1">
    <citation type="submission" date="2024-08" db="EMBL/GenBank/DDBJ databases">
        <authorList>
            <person name="Cucini C."/>
            <person name="Frati F."/>
        </authorList>
    </citation>
    <scope>NUCLEOTIDE SEQUENCE [LARGE SCALE GENOMIC DNA]</scope>
</reference>
<feature type="non-terminal residue" evidence="1">
    <location>
        <position position="72"/>
    </location>
</feature>
<accession>A0ABP1RKD1</accession>
<dbReference type="Proteomes" id="UP001642540">
    <property type="component" value="Unassembled WGS sequence"/>
</dbReference>
<comment type="caution">
    <text evidence="1">The sequence shown here is derived from an EMBL/GenBank/DDBJ whole genome shotgun (WGS) entry which is preliminary data.</text>
</comment>
<evidence type="ECO:0000313" key="2">
    <source>
        <dbReference type="Proteomes" id="UP001642540"/>
    </source>
</evidence>
<name>A0ABP1RKD1_9HEXA</name>
<organism evidence="1 2">
    <name type="scientific">Orchesella dallaii</name>
    <dbReference type="NCBI Taxonomy" id="48710"/>
    <lineage>
        <taxon>Eukaryota</taxon>
        <taxon>Metazoa</taxon>
        <taxon>Ecdysozoa</taxon>
        <taxon>Arthropoda</taxon>
        <taxon>Hexapoda</taxon>
        <taxon>Collembola</taxon>
        <taxon>Entomobryomorpha</taxon>
        <taxon>Entomobryoidea</taxon>
        <taxon>Orchesellidae</taxon>
        <taxon>Orchesellinae</taxon>
        <taxon>Orchesella</taxon>
    </lineage>
</organism>
<gene>
    <name evidence="1" type="ORF">ODALV1_LOCUS23236</name>
</gene>
<proteinExistence type="predicted"/>
<evidence type="ECO:0000313" key="1">
    <source>
        <dbReference type="EMBL" id="CAL8129504.1"/>
    </source>
</evidence>
<sequence>MKPKPPDPSASKDHCLKRISPPKKIFTSSYEDVISAQNPIQVNFSKMPSTGSGLSVLQHDHDDNRCSCCPYG</sequence>
<keyword evidence="2" id="KW-1185">Reference proteome</keyword>